<dbReference type="PROSITE" id="PS51081">
    <property type="entry name" value="ZF_SIAH"/>
    <property type="match status" value="1"/>
</dbReference>
<evidence type="ECO:0000256" key="4">
    <source>
        <dbReference type="ARBA" id="ARBA00012483"/>
    </source>
</evidence>
<dbReference type="GO" id="GO:0061630">
    <property type="term" value="F:ubiquitin protein ligase activity"/>
    <property type="evidence" value="ECO:0007669"/>
    <property type="project" value="UniProtKB-EC"/>
</dbReference>
<feature type="domain" description="RING-type" evidence="13">
    <location>
        <begin position="41"/>
        <end position="77"/>
    </location>
</feature>
<evidence type="ECO:0000256" key="7">
    <source>
        <dbReference type="ARBA" id="ARBA00022771"/>
    </source>
</evidence>
<evidence type="ECO:0000256" key="8">
    <source>
        <dbReference type="ARBA" id="ARBA00022786"/>
    </source>
</evidence>
<name>R0IC94_9BRAS</name>
<evidence type="ECO:0000256" key="9">
    <source>
        <dbReference type="ARBA" id="ARBA00022833"/>
    </source>
</evidence>
<evidence type="ECO:0000256" key="1">
    <source>
        <dbReference type="ARBA" id="ARBA00000900"/>
    </source>
</evidence>
<keyword evidence="8" id="KW-0833">Ubl conjugation pathway</keyword>
<organism evidence="15 16">
    <name type="scientific">Capsella rubella</name>
    <dbReference type="NCBI Taxonomy" id="81985"/>
    <lineage>
        <taxon>Eukaryota</taxon>
        <taxon>Viridiplantae</taxon>
        <taxon>Streptophyta</taxon>
        <taxon>Embryophyta</taxon>
        <taxon>Tracheophyta</taxon>
        <taxon>Spermatophyta</taxon>
        <taxon>Magnoliopsida</taxon>
        <taxon>eudicotyledons</taxon>
        <taxon>Gunneridae</taxon>
        <taxon>Pentapetalae</taxon>
        <taxon>rosids</taxon>
        <taxon>malvids</taxon>
        <taxon>Brassicales</taxon>
        <taxon>Brassicaceae</taxon>
        <taxon>Camelineae</taxon>
        <taxon>Capsella</taxon>
    </lineage>
</organism>
<proteinExistence type="inferred from homology"/>
<dbReference type="AlphaFoldDB" id="R0IC94"/>
<dbReference type="InterPro" id="IPR013083">
    <property type="entry name" value="Znf_RING/FYVE/PHD"/>
</dbReference>
<dbReference type="EC" id="2.3.2.27" evidence="4"/>
<comment type="function">
    <text evidence="10">E3 ubiquitin-protein ligase that mediates ubiquitination and subsequent proteasomal degradation of target proteins. E3 ubiquitin ligases accept ubiquitin from an E2 ubiquitin-conjugating enzyme in the form of a thioester and then directly transfers the ubiquitin to targeted substrates. It probably triggers the ubiquitin-mediated degradation of different substrates.</text>
</comment>
<dbReference type="InterPro" id="IPR044286">
    <property type="entry name" value="SINL_plant"/>
</dbReference>
<keyword evidence="9" id="KW-0862">Zinc</keyword>
<keyword evidence="6" id="KW-0479">Metal-binding</keyword>
<keyword evidence="16" id="KW-1185">Reference proteome</keyword>
<feature type="domain" description="SIAH-type" evidence="14">
    <location>
        <begin position="94"/>
        <end position="153"/>
    </location>
</feature>
<evidence type="ECO:0000256" key="2">
    <source>
        <dbReference type="ARBA" id="ARBA00004906"/>
    </source>
</evidence>
<dbReference type="PANTHER" id="PTHR46632">
    <property type="entry name" value="E3 UBIQUITIN-PROTEIN LIGASE SINA-LIKE 4"/>
    <property type="match status" value="1"/>
</dbReference>
<dbReference type="PROSITE" id="PS50089">
    <property type="entry name" value="ZF_RING_2"/>
    <property type="match status" value="1"/>
</dbReference>
<dbReference type="InterPro" id="IPR049548">
    <property type="entry name" value="Sina-like_RING"/>
</dbReference>
<evidence type="ECO:0000313" key="16">
    <source>
        <dbReference type="Proteomes" id="UP000029121"/>
    </source>
</evidence>
<dbReference type="EMBL" id="KB870806">
    <property type="protein sequence ID" value="EOA34268.1"/>
    <property type="molecule type" value="Genomic_DNA"/>
</dbReference>
<evidence type="ECO:0000259" key="14">
    <source>
        <dbReference type="PROSITE" id="PS51081"/>
    </source>
</evidence>
<keyword evidence="7 11" id="KW-0863">Zinc-finger</keyword>
<sequence>MDNAGEALSSRRKRQRLIFMDNTDDDMIHTGTLLELDLLDCPICCHPLTSPIFQCVNGHLVCSSCHPKLRNKCPSCSLTIGNNRSRIAERLLEAVLVPCRNAKHGCPERYPHGKELADHEKICDLYVCYCPAKNCNHSAFQLDLYCHYTACHKASCSRYKTGQYADAWLNIEEKVLVLQECDNEELLVLQCFKGAHGLYVAVNLMTYSVPDVWELGYDLIYRWGNEEFTYETDEMTKIQRVSFEAPVVNYMVIPYYALDKRSVVKLEIRIRGLRKDVEEENDEDEDEDEEED</sequence>
<dbReference type="eggNOG" id="KOG3002">
    <property type="taxonomic scope" value="Eukaryota"/>
</dbReference>
<dbReference type="CDD" id="cd16571">
    <property type="entry name" value="RING-HC_SIAHs"/>
    <property type="match status" value="1"/>
</dbReference>
<dbReference type="Pfam" id="PF21362">
    <property type="entry name" value="Sina_RING"/>
    <property type="match status" value="1"/>
</dbReference>
<feature type="coiled-coil region" evidence="12">
    <location>
        <begin position="263"/>
        <end position="290"/>
    </location>
</feature>
<keyword evidence="5" id="KW-0808">Transferase</keyword>
<protein>
    <recommendedName>
        <fullName evidence="4">RING-type E3 ubiquitin transferase</fullName>
        <ecNumber evidence="4">2.3.2.27</ecNumber>
    </recommendedName>
</protein>
<reference evidence="16" key="1">
    <citation type="journal article" date="2013" name="Nat. Genet.">
        <title>The Capsella rubella genome and the genomic consequences of rapid mating system evolution.</title>
        <authorList>
            <person name="Slotte T."/>
            <person name="Hazzouri K.M."/>
            <person name="Agren J.A."/>
            <person name="Koenig D."/>
            <person name="Maumus F."/>
            <person name="Guo Y.L."/>
            <person name="Steige K."/>
            <person name="Platts A.E."/>
            <person name="Escobar J.S."/>
            <person name="Newman L.K."/>
            <person name="Wang W."/>
            <person name="Mandakova T."/>
            <person name="Vello E."/>
            <person name="Smith L.M."/>
            <person name="Henz S.R."/>
            <person name="Steffen J."/>
            <person name="Takuno S."/>
            <person name="Brandvain Y."/>
            <person name="Coop G."/>
            <person name="Andolfatto P."/>
            <person name="Hu T.T."/>
            <person name="Blanchette M."/>
            <person name="Clark R.M."/>
            <person name="Quesneville H."/>
            <person name="Nordborg M."/>
            <person name="Gaut B.S."/>
            <person name="Lysak M.A."/>
            <person name="Jenkins J."/>
            <person name="Grimwood J."/>
            <person name="Chapman J."/>
            <person name="Prochnik S."/>
            <person name="Shu S."/>
            <person name="Rokhsar D."/>
            <person name="Schmutz J."/>
            <person name="Weigel D."/>
            <person name="Wright S.I."/>
        </authorList>
    </citation>
    <scope>NUCLEOTIDE SEQUENCE [LARGE SCALE GENOMIC DNA]</scope>
    <source>
        <strain evidence="16">cv. Monte Gargano</strain>
    </source>
</reference>
<evidence type="ECO:0000256" key="6">
    <source>
        <dbReference type="ARBA" id="ARBA00022723"/>
    </source>
</evidence>
<comment type="similarity">
    <text evidence="3">Belongs to the SINA (Seven in absentia) family.</text>
</comment>
<accession>R0IC94</accession>
<evidence type="ECO:0000256" key="12">
    <source>
        <dbReference type="SAM" id="Coils"/>
    </source>
</evidence>
<gene>
    <name evidence="15" type="ORF">CARUB_v10021782mg</name>
</gene>
<evidence type="ECO:0000313" key="15">
    <source>
        <dbReference type="EMBL" id="EOA34268.1"/>
    </source>
</evidence>
<comment type="catalytic activity">
    <reaction evidence="1">
        <text>S-ubiquitinyl-[E2 ubiquitin-conjugating enzyme]-L-cysteine + [acceptor protein]-L-lysine = [E2 ubiquitin-conjugating enzyme]-L-cysteine + N(6)-ubiquitinyl-[acceptor protein]-L-lysine.</text>
        <dbReference type="EC" id="2.3.2.27"/>
    </reaction>
</comment>
<evidence type="ECO:0000256" key="3">
    <source>
        <dbReference type="ARBA" id="ARBA00009119"/>
    </source>
</evidence>
<dbReference type="InterPro" id="IPR001841">
    <property type="entry name" value="Znf_RING"/>
</dbReference>
<evidence type="ECO:0000259" key="13">
    <source>
        <dbReference type="PROSITE" id="PS50089"/>
    </source>
</evidence>
<dbReference type="InterPro" id="IPR013010">
    <property type="entry name" value="Znf_SIAH"/>
</dbReference>
<evidence type="ECO:0000256" key="5">
    <source>
        <dbReference type="ARBA" id="ARBA00022679"/>
    </source>
</evidence>
<dbReference type="UniPathway" id="UPA00143"/>
<dbReference type="SUPFAM" id="SSF49599">
    <property type="entry name" value="TRAF domain-like"/>
    <property type="match status" value="1"/>
</dbReference>
<dbReference type="GO" id="GO:0016567">
    <property type="term" value="P:protein ubiquitination"/>
    <property type="evidence" value="ECO:0007669"/>
    <property type="project" value="UniProtKB-UniPathway"/>
</dbReference>
<dbReference type="Proteomes" id="UP000029121">
    <property type="component" value="Unassembled WGS sequence"/>
</dbReference>
<dbReference type="PANTHER" id="PTHR46632:SF11">
    <property type="entry name" value="E3 UBIQUITIN-PROTEIN LIGASE SINA-LIKE 1-RELATED"/>
    <property type="match status" value="1"/>
</dbReference>
<dbReference type="GO" id="GO:0008270">
    <property type="term" value="F:zinc ion binding"/>
    <property type="evidence" value="ECO:0007669"/>
    <property type="project" value="UniProtKB-KW"/>
</dbReference>
<keyword evidence="12" id="KW-0175">Coiled coil</keyword>
<evidence type="ECO:0000256" key="10">
    <source>
        <dbReference type="ARBA" id="ARBA00024004"/>
    </source>
</evidence>
<dbReference type="Gene3D" id="3.30.40.10">
    <property type="entry name" value="Zinc/RING finger domain, C3HC4 (zinc finger)"/>
    <property type="match status" value="1"/>
</dbReference>
<comment type="pathway">
    <text evidence="2">Protein modification; protein ubiquitination.</text>
</comment>
<evidence type="ECO:0000256" key="11">
    <source>
        <dbReference type="PROSITE-ProRule" id="PRU00455"/>
    </source>
</evidence>